<dbReference type="SUPFAM" id="SSF55681">
    <property type="entry name" value="Class II aaRS and biotin synthetases"/>
    <property type="match status" value="1"/>
</dbReference>
<evidence type="ECO:0000313" key="3">
    <source>
        <dbReference type="Proteomes" id="UP001254165"/>
    </source>
</evidence>
<dbReference type="Pfam" id="PF21948">
    <property type="entry name" value="LplA-B_cat"/>
    <property type="match status" value="1"/>
</dbReference>
<dbReference type="PROSITE" id="PS51733">
    <property type="entry name" value="BPL_LPL_CATALYTIC"/>
    <property type="match status" value="1"/>
</dbReference>
<name>A0ABU3NKT1_9CHLR</name>
<organism evidence="2 3">
    <name type="scientific">Thermanaerothrix solaris</name>
    <dbReference type="NCBI Taxonomy" id="3058434"/>
    <lineage>
        <taxon>Bacteria</taxon>
        <taxon>Bacillati</taxon>
        <taxon>Chloroflexota</taxon>
        <taxon>Anaerolineae</taxon>
        <taxon>Anaerolineales</taxon>
        <taxon>Anaerolineaceae</taxon>
        <taxon>Thermanaerothrix</taxon>
    </lineage>
</organism>
<dbReference type="PANTHER" id="PTHR43679">
    <property type="entry name" value="OCTANOYLTRANSFERASE LIPM-RELATED"/>
    <property type="match status" value="1"/>
</dbReference>
<reference evidence="2 3" key="1">
    <citation type="submission" date="2023-07" db="EMBL/GenBank/DDBJ databases">
        <title>Novel species of Thermanaerothrix with wide hydrolytic capabilities.</title>
        <authorList>
            <person name="Zayulina K.S."/>
            <person name="Podosokorskaya O.A."/>
            <person name="Elcheninov A.G."/>
        </authorList>
    </citation>
    <scope>NUCLEOTIDE SEQUENCE [LARGE SCALE GENOMIC DNA]</scope>
    <source>
        <strain evidence="2 3">4228-RoL</strain>
    </source>
</reference>
<dbReference type="GO" id="GO:0016874">
    <property type="term" value="F:ligase activity"/>
    <property type="evidence" value="ECO:0007669"/>
    <property type="project" value="UniProtKB-KW"/>
</dbReference>
<dbReference type="InterPro" id="IPR045864">
    <property type="entry name" value="aa-tRNA-synth_II/BPL/LPL"/>
</dbReference>
<keyword evidence="3" id="KW-1185">Reference proteome</keyword>
<dbReference type="Proteomes" id="UP001254165">
    <property type="component" value="Unassembled WGS sequence"/>
</dbReference>
<gene>
    <name evidence="2" type="ORF">QYE77_04140</name>
</gene>
<dbReference type="Gene3D" id="3.30.930.10">
    <property type="entry name" value="Bira Bifunctional Protein, Domain 2"/>
    <property type="match status" value="1"/>
</dbReference>
<dbReference type="EMBL" id="JAUHMF010000001">
    <property type="protein sequence ID" value="MDT8897446.1"/>
    <property type="molecule type" value="Genomic_DNA"/>
</dbReference>
<evidence type="ECO:0000259" key="1">
    <source>
        <dbReference type="PROSITE" id="PS51733"/>
    </source>
</evidence>
<keyword evidence="2" id="KW-0436">Ligase</keyword>
<dbReference type="CDD" id="cd16443">
    <property type="entry name" value="LplA"/>
    <property type="match status" value="1"/>
</dbReference>
<dbReference type="InterPro" id="IPR004143">
    <property type="entry name" value="BPL_LPL_catalytic"/>
</dbReference>
<dbReference type="PANTHER" id="PTHR43679:SF2">
    <property type="entry name" value="OCTANOYL-[GCVH]:PROTEIN N-OCTANOYLTRANSFERASE"/>
    <property type="match status" value="1"/>
</dbReference>
<accession>A0ABU3NKT1</accession>
<sequence length="252" mass="28155">MALDEAILEAVVQWQAPPTLRLYAWNPPCLSLGYAQSFSDVDIEALEALGWDIVRRPTGGRAILHTDELTYAVIAPHDHPIVSGSVIESYRRIAAALVKALHDLGLLARADREYGQIEANGAVCFEVPSNYEITVDGKKIIGSAQARRLQGVLQHGSFPLYGDLTRIVHVLRYDDPQQRARDAERLLEHATTAERVLGYPLAWETAAEAFARAFAETFDLDLREGFPSPIEMQRAEALVREKYANPSWIQHR</sequence>
<dbReference type="InterPro" id="IPR050664">
    <property type="entry name" value="Octanoyltrans_LipM/LipL"/>
</dbReference>
<evidence type="ECO:0000313" key="2">
    <source>
        <dbReference type="EMBL" id="MDT8897446.1"/>
    </source>
</evidence>
<feature type="domain" description="BPL/LPL catalytic" evidence="1">
    <location>
        <begin position="14"/>
        <end position="222"/>
    </location>
</feature>
<proteinExistence type="predicted"/>
<comment type="caution">
    <text evidence="2">The sequence shown here is derived from an EMBL/GenBank/DDBJ whole genome shotgun (WGS) entry which is preliminary data.</text>
</comment>
<protein>
    <submittedName>
        <fullName evidence="2">Biotin/lipoate A/B protein ligase family protein</fullName>
    </submittedName>
</protein>